<accession>A0ABY2U8C6</accession>
<dbReference type="Proteomes" id="UP000304941">
    <property type="component" value="Unassembled WGS sequence"/>
</dbReference>
<evidence type="ECO:0000313" key="3">
    <source>
        <dbReference type="Proteomes" id="UP000304941"/>
    </source>
</evidence>
<name>A0ABY2U8C6_9PSED</name>
<keyword evidence="3" id="KW-1185">Reference proteome</keyword>
<proteinExistence type="predicted"/>
<protein>
    <submittedName>
        <fullName evidence="2">Uncharacterized protein</fullName>
    </submittedName>
</protein>
<sequence length="65" mass="6938">MGAGLPAIQAPRSVSKTRSMLSQASQLPHKPAPTQASSHTSQLPHSPDHIGQPTPRTCRVNKNVF</sequence>
<dbReference type="EMBL" id="VBVZ01000132">
    <property type="protein sequence ID" value="TLG91874.1"/>
    <property type="molecule type" value="Genomic_DNA"/>
</dbReference>
<feature type="compositionally biased region" description="Polar residues" evidence="1">
    <location>
        <begin position="34"/>
        <end position="44"/>
    </location>
</feature>
<gene>
    <name evidence="2" type="ORF">FEM54_11190</name>
</gene>
<feature type="region of interest" description="Disordered" evidence="1">
    <location>
        <begin position="1"/>
        <end position="65"/>
    </location>
</feature>
<evidence type="ECO:0000256" key="1">
    <source>
        <dbReference type="SAM" id="MobiDB-lite"/>
    </source>
</evidence>
<reference evidence="2 3" key="1">
    <citation type="submission" date="2019-05" db="EMBL/GenBank/DDBJ databases">
        <title>Pseudomonas edaphica sp. nov., isolated from rhizospheric soil of Cistus ladanifer L. in Spain.</title>
        <authorList>
            <person name="Peix A."/>
        </authorList>
    </citation>
    <scope>NUCLEOTIDE SEQUENCE [LARGE SCALE GENOMIC DNA]</scope>
    <source>
        <strain evidence="2 3">RD25</strain>
    </source>
</reference>
<feature type="compositionally biased region" description="Polar residues" evidence="1">
    <location>
        <begin position="12"/>
        <end position="26"/>
    </location>
</feature>
<organism evidence="2 3">
    <name type="scientific">Pseudomonas edaphica</name>
    <dbReference type="NCBI Taxonomy" id="2006980"/>
    <lineage>
        <taxon>Bacteria</taxon>
        <taxon>Pseudomonadati</taxon>
        <taxon>Pseudomonadota</taxon>
        <taxon>Gammaproteobacteria</taxon>
        <taxon>Pseudomonadales</taxon>
        <taxon>Pseudomonadaceae</taxon>
        <taxon>Pseudomonas</taxon>
    </lineage>
</organism>
<comment type="caution">
    <text evidence="2">The sequence shown here is derived from an EMBL/GenBank/DDBJ whole genome shotgun (WGS) entry which is preliminary data.</text>
</comment>
<evidence type="ECO:0000313" key="2">
    <source>
        <dbReference type="EMBL" id="TLG91874.1"/>
    </source>
</evidence>